<feature type="binding site" evidence="12">
    <location>
        <position position="265"/>
    </location>
    <ligand>
        <name>[4Fe-4S] cluster</name>
        <dbReference type="ChEBI" id="CHEBI:49883"/>
        <label>2</label>
        <note>4Fe-4S-substrate</note>
    </ligand>
</feature>
<evidence type="ECO:0000256" key="5">
    <source>
        <dbReference type="ARBA" id="ARBA00022741"/>
    </source>
</evidence>
<protein>
    <recommendedName>
        <fullName evidence="1 12">GTP 3',8-cyclase</fullName>
        <ecNumber evidence="1 12">4.1.99.22</ecNumber>
    </recommendedName>
    <alternativeName>
        <fullName evidence="12">Molybdenum cofactor biosynthesis protein A</fullName>
    </alternativeName>
</protein>
<keyword evidence="7 12" id="KW-0411">Iron-sulfur</keyword>
<evidence type="ECO:0000256" key="7">
    <source>
        <dbReference type="ARBA" id="ARBA00023014"/>
    </source>
</evidence>
<dbReference type="InterPro" id="IPR007197">
    <property type="entry name" value="rSAM"/>
</dbReference>
<dbReference type="InterPro" id="IPR006638">
    <property type="entry name" value="Elp3/MiaA/NifB-like_rSAM"/>
</dbReference>
<evidence type="ECO:0000256" key="10">
    <source>
        <dbReference type="ARBA" id="ARBA00023239"/>
    </source>
</evidence>
<feature type="binding site" evidence="12">
    <location>
        <position position="68"/>
    </location>
    <ligand>
        <name>S-adenosyl-L-methionine</name>
        <dbReference type="ChEBI" id="CHEBI:59789"/>
    </ligand>
</feature>
<dbReference type="CDD" id="cd21117">
    <property type="entry name" value="Twitch_MoaA"/>
    <property type="match status" value="1"/>
</dbReference>
<keyword evidence="3 12" id="KW-0949">S-adenosyl-L-methionine</keyword>
<dbReference type="SFLD" id="SFLDG01067">
    <property type="entry name" value="SPASM/twitch_domain_containing"/>
    <property type="match status" value="1"/>
</dbReference>
<feature type="binding site" evidence="12">
    <location>
        <position position="155"/>
    </location>
    <ligand>
        <name>GTP</name>
        <dbReference type="ChEBI" id="CHEBI:37565"/>
    </ligand>
</feature>
<dbReference type="SFLD" id="SFLDS00029">
    <property type="entry name" value="Radical_SAM"/>
    <property type="match status" value="1"/>
</dbReference>
<evidence type="ECO:0000256" key="1">
    <source>
        <dbReference type="ARBA" id="ARBA00012167"/>
    </source>
</evidence>
<dbReference type="CDD" id="cd01335">
    <property type="entry name" value="Radical_SAM"/>
    <property type="match status" value="1"/>
</dbReference>
<accession>A0AAI9F0Q9</accession>
<evidence type="ECO:0000256" key="12">
    <source>
        <dbReference type="HAMAP-Rule" id="MF_01225"/>
    </source>
</evidence>
<dbReference type="GO" id="GO:0061798">
    <property type="term" value="F:GTP 3',8'-cyclase activity"/>
    <property type="evidence" value="ECO:0007669"/>
    <property type="project" value="UniProtKB-UniRule"/>
</dbReference>
<comment type="catalytic activity">
    <reaction evidence="11 12">
        <text>GTP + AH2 + S-adenosyl-L-methionine = (8S)-3',8-cyclo-7,8-dihydroguanosine 5'-triphosphate + 5'-deoxyadenosine + L-methionine + A + H(+)</text>
        <dbReference type="Rhea" id="RHEA:49576"/>
        <dbReference type="ChEBI" id="CHEBI:13193"/>
        <dbReference type="ChEBI" id="CHEBI:15378"/>
        <dbReference type="ChEBI" id="CHEBI:17319"/>
        <dbReference type="ChEBI" id="CHEBI:17499"/>
        <dbReference type="ChEBI" id="CHEBI:37565"/>
        <dbReference type="ChEBI" id="CHEBI:57844"/>
        <dbReference type="ChEBI" id="CHEBI:59789"/>
        <dbReference type="ChEBI" id="CHEBI:131766"/>
        <dbReference type="EC" id="4.1.99.22"/>
    </reaction>
</comment>
<keyword evidence="5 12" id="KW-0547">Nucleotide-binding</keyword>
<comment type="pathway">
    <text evidence="12">Cofactor biosynthesis; molybdopterin biosynthesis.</text>
</comment>
<keyword evidence="2 12" id="KW-0004">4Fe-4S</keyword>
<keyword evidence="4 12" id="KW-0479">Metal-binding</keyword>
<dbReference type="InterPro" id="IPR013483">
    <property type="entry name" value="MoaA"/>
</dbReference>
<keyword evidence="8 12" id="KW-0342">GTP-binding</keyword>
<dbReference type="Proteomes" id="UP000003288">
    <property type="component" value="Unassembled WGS sequence"/>
</dbReference>
<dbReference type="SUPFAM" id="SSF102114">
    <property type="entry name" value="Radical SAM enzymes"/>
    <property type="match status" value="1"/>
</dbReference>
<dbReference type="Gene3D" id="3.20.20.70">
    <property type="entry name" value="Aldolase class I"/>
    <property type="match status" value="1"/>
</dbReference>
<dbReference type="EC" id="4.1.99.22" evidence="1 12"/>
<comment type="similarity">
    <text evidence="12">Belongs to the radical SAM superfamily. MoaA family.</text>
</comment>
<feature type="binding site" evidence="12">
    <location>
        <position position="27"/>
    </location>
    <ligand>
        <name>S-adenosyl-L-methionine</name>
        <dbReference type="ChEBI" id="CHEBI:59789"/>
    </ligand>
</feature>
<evidence type="ECO:0000256" key="3">
    <source>
        <dbReference type="ARBA" id="ARBA00022691"/>
    </source>
</evidence>
<dbReference type="AlphaFoldDB" id="A0AAI9F0Q9"/>
<dbReference type="RefSeq" id="WP_007475687.1">
    <property type="nucleotide sequence ID" value="NZ_ABCJ01000016.1"/>
</dbReference>
<feature type="domain" description="Radical SAM core" evidence="13">
    <location>
        <begin position="5"/>
        <end position="217"/>
    </location>
</feature>
<organism evidence="14 15">
    <name type="scientific">Caminibacter mediatlanticus TB-2</name>
    <dbReference type="NCBI Taxonomy" id="391592"/>
    <lineage>
        <taxon>Bacteria</taxon>
        <taxon>Pseudomonadati</taxon>
        <taxon>Campylobacterota</taxon>
        <taxon>Epsilonproteobacteria</taxon>
        <taxon>Nautiliales</taxon>
        <taxon>Nautiliaceae</taxon>
        <taxon>Caminibacter</taxon>
    </lineage>
</organism>
<feature type="binding site" evidence="12">
    <location>
        <position position="189"/>
    </location>
    <ligand>
        <name>S-adenosyl-L-methionine</name>
        <dbReference type="ChEBI" id="CHEBI:59789"/>
    </ligand>
</feature>
<dbReference type="Pfam" id="PF06463">
    <property type="entry name" value="Mob_synth_C"/>
    <property type="match status" value="1"/>
</dbReference>
<feature type="binding site" evidence="12">
    <location>
        <position position="25"/>
    </location>
    <ligand>
        <name>[4Fe-4S] cluster</name>
        <dbReference type="ChEBI" id="CHEBI:49883"/>
        <label>1</label>
        <note>4Fe-4S-S-AdoMet</note>
    </ligand>
</feature>
<dbReference type="PANTHER" id="PTHR22960:SF0">
    <property type="entry name" value="MOLYBDENUM COFACTOR BIOSYNTHESIS PROTEIN 1"/>
    <property type="match status" value="1"/>
</dbReference>
<feature type="binding site" evidence="12">
    <location>
        <begin position="253"/>
        <end position="255"/>
    </location>
    <ligand>
        <name>GTP</name>
        <dbReference type="ChEBI" id="CHEBI:37565"/>
    </ligand>
</feature>
<evidence type="ECO:0000313" key="14">
    <source>
        <dbReference type="EMBL" id="EDM22922.1"/>
    </source>
</evidence>
<feature type="binding site" evidence="12">
    <location>
        <position position="14"/>
    </location>
    <ligand>
        <name>GTP</name>
        <dbReference type="ChEBI" id="CHEBI:37565"/>
    </ligand>
</feature>
<dbReference type="InterPro" id="IPR040064">
    <property type="entry name" value="MoaA-like"/>
</dbReference>
<dbReference type="SFLD" id="SFLDG01386">
    <property type="entry name" value="main_SPASM_domain-containing"/>
    <property type="match status" value="1"/>
</dbReference>
<feature type="binding site" evidence="12">
    <location>
        <position position="248"/>
    </location>
    <ligand>
        <name>[4Fe-4S] cluster</name>
        <dbReference type="ChEBI" id="CHEBI:49883"/>
        <label>2</label>
        <note>4Fe-4S-substrate</note>
    </ligand>
</feature>
<dbReference type="PROSITE" id="PS51918">
    <property type="entry name" value="RADICAL_SAM"/>
    <property type="match status" value="1"/>
</dbReference>
<gene>
    <name evidence="12 14" type="primary">moaA</name>
    <name evidence="14" type="ORF">CMTB2_07780</name>
</gene>
<dbReference type="GO" id="GO:1904047">
    <property type="term" value="F:S-adenosyl-L-methionine binding"/>
    <property type="evidence" value="ECO:0007669"/>
    <property type="project" value="UniProtKB-UniRule"/>
</dbReference>
<evidence type="ECO:0000256" key="2">
    <source>
        <dbReference type="ARBA" id="ARBA00022485"/>
    </source>
</evidence>
<comment type="subunit">
    <text evidence="12">Monomer and homodimer.</text>
</comment>
<dbReference type="PANTHER" id="PTHR22960">
    <property type="entry name" value="MOLYBDOPTERIN COFACTOR SYNTHESIS PROTEIN A"/>
    <property type="match status" value="1"/>
</dbReference>
<keyword evidence="9 12" id="KW-0501">Molybdenum cofactor biosynthesis</keyword>
<dbReference type="SFLD" id="SFLDG01383">
    <property type="entry name" value="cyclic_pyranopterin_phosphate"/>
    <property type="match status" value="1"/>
</dbReference>
<keyword evidence="6 12" id="KW-0408">Iron</keyword>
<evidence type="ECO:0000256" key="6">
    <source>
        <dbReference type="ARBA" id="ARBA00023004"/>
    </source>
</evidence>
<reference evidence="14 15" key="1">
    <citation type="journal article" date="2011" name="Stand. Genomic Sci.">
        <title>Draft genome sequence of Caminibacter mediatlanticus strain TB-2, an epsilonproteobacterium isolated from a deep-sea hydrothermal vent.</title>
        <authorList>
            <person name="Giovannelli D."/>
            <person name="Ferriera S."/>
            <person name="Johnson J."/>
            <person name="Kravitz S."/>
            <person name="Perez-Rodriguez I."/>
            <person name="Ricci J."/>
            <person name="O'Brien C."/>
            <person name="Voordeckers J.W."/>
            <person name="Bini E."/>
            <person name="Vetriani C."/>
        </authorList>
    </citation>
    <scope>NUCLEOTIDE SEQUENCE [LARGE SCALE GENOMIC DNA]</scope>
    <source>
        <strain evidence="14 15">TB-2</strain>
    </source>
</reference>
<evidence type="ECO:0000256" key="8">
    <source>
        <dbReference type="ARBA" id="ARBA00023134"/>
    </source>
</evidence>
<sequence length="318" mass="37123">MLKDGFDRVIDYIRVSVTSRCNFRCMYCMPNTPFEWQPHEDVLSYEEMFEFLRLAIDEGVKKIRITGGEPLVRKELEVFIKMLSKYNKNLDLALTTNGYFLKEKAKILKEAGLKRVNISLDTLKKDVAKKIVQKDVLEKVLEGIDEAIKVGLKVKLNCVVMKGINDNEITDLLDYAKDKGVIIRFIEFMENERAYPGIKRVDSKEILEEISTKYNFKELKKENEASKYYKLDDGYVFGIIEPHSEDFCKSCNRIRLTAEGYLIPCLFFTESYNIKEALRKKDIKKAAEILRDVVRNKPEKNDWQEEKISDRAFWETGG</sequence>
<evidence type="ECO:0000256" key="4">
    <source>
        <dbReference type="ARBA" id="ARBA00022723"/>
    </source>
</evidence>
<dbReference type="GO" id="GO:0061799">
    <property type="term" value="F:cyclic pyranopterin monophosphate synthase activity"/>
    <property type="evidence" value="ECO:0007669"/>
    <property type="project" value="TreeGrafter"/>
</dbReference>
<evidence type="ECO:0000259" key="13">
    <source>
        <dbReference type="PROSITE" id="PS51918"/>
    </source>
</evidence>
<dbReference type="InterPro" id="IPR050105">
    <property type="entry name" value="MoCo_biosynth_MoaA/MoaC"/>
</dbReference>
<feature type="binding site" evidence="12">
    <location>
        <position position="251"/>
    </location>
    <ligand>
        <name>[4Fe-4S] cluster</name>
        <dbReference type="ChEBI" id="CHEBI:49883"/>
        <label>2</label>
        <note>4Fe-4S-substrate</note>
    </ligand>
</feature>
<dbReference type="PROSITE" id="PS01305">
    <property type="entry name" value="MOAA_NIFB_PQQE"/>
    <property type="match status" value="1"/>
</dbReference>
<feature type="binding site" evidence="12">
    <location>
        <position position="28"/>
    </location>
    <ligand>
        <name>[4Fe-4S] cluster</name>
        <dbReference type="ChEBI" id="CHEBI:49883"/>
        <label>1</label>
        <note>4Fe-4S-S-AdoMet</note>
    </ligand>
</feature>
<comment type="cofactor">
    <cofactor evidence="12">
        <name>[4Fe-4S] cluster</name>
        <dbReference type="ChEBI" id="CHEBI:49883"/>
    </cofactor>
    <text evidence="12">Binds 2 [4Fe-4S] clusters. Binds 1 [4Fe-4S] cluster coordinated with 3 cysteines and an exchangeable S-adenosyl-L-methionine and 1 [4Fe-4S] cluster coordinated with 3 cysteines and the GTP-derived substrate.</text>
</comment>
<dbReference type="InterPro" id="IPR010505">
    <property type="entry name" value="MoaA_twitch"/>
</dbReference>
<comment type="function">
    <text evidence="12">Catalyzes the cyclization of GTP to (8S)-3',8-cyclo-7,8-dihydroguanosine 5'-triphosphate.</text>
</comment>
<dbReference type="GO" id="GO:0051539">
    <property type="term" value="F:4 iron, 4 sulfur cluster binding"/>
    <property type="evidence" value="ECO:0007669"/>
    <property type="project" value="UniProtKB-UniRule"/>
</dbReference>
<dbReference type="SMART" id="SM00729">
    <property type="entry name" value="Elp3"/>
    <property type="match status" value="1"/>
</dbReference>
<evidence type="ECO:0000313" key="15">
    <source>
        <dbReference type="Proteomes" id="UP000003288"/>
    </source>
</evidence>
<evidence type="ECO:0000256" key="11">
    <source>
        <dbReference type="ARBA" id="ARBA00048697"/>
    </source>
</evidence>
<dbReference type="EMBL" id="ABCJ01000016">
    <property type="protein sequence ID" value="EDM22922.1"/>
    <property type="molecule type" value="Genomic_DNA"/>
</dbReference>
<dbReference type="InterPro" id="IPR000385">
    <property type="entry name" value="MoaA_NifB_PqqE_Fe-S-bd_CS"/>
</dbReference>
<proteinExistence type="inferred from homology"/>
<comment type="caution">
    <text evidence="14">The sequence shown here is derived from an EMBL/GenBank/DDBJ whole genome shotgun (WGS) entry which is preliminary data.</text>
</comment>
<feature type="binding site" evidence="12">
    <location>
        <position position="64"/>
    </location>
    <ligand>
        <name>GTP</name>
        <dbReference type="ChEBI" id="CHEBI:37565"/>
    </ligand>
</feature>
<dbReference type="NCBIfam" id="NF001199">
    <property type="entry name" value="PRK00164.2-1"/>
    <property type="match status" value="1"/>
</dbReference>
<keyword evidence="10 12" id="KW-0456">Lyase</keyword>
<dbReference type="InterPro" id="IPR013785">
    <property type="entry name" value="Aldolase_TIM"/>
</dbReference>
<dbReference type="NCBIfam" id="TIGR02666">
    <property type="entry name" value="moaA"/>
    <property type="match status" value="1"/>
</dbReference>
<feature type="binding site" evidence="12">
    <location>
        <position position="21"/>
    </location>
    <ligand>
        <name>[4Fe-4S] cluster</name>
        <dbReference type="ChEBI" id="CHEBI:49883"/>
        <label>1</label>
        <note>4Fe-4S-S-AdoMet</note>
    </ligand>
</feature>
<evidence type="ECO:0000256" key="9">
    <source>
        <dbReference type="ARBA" id="ARBA00023150"/>
    </source>
</evidence>
<feature type="binding site" evidence="12">
    <location>
        <position position="119"/>
    </location>
    <ligand>
        <name>S-adenosyl-L-methionine</name>
        <dbReference type="ChEBI" id="CHEBI:59789"/>
    </ligand>
</feature>
<name>A0AAI9F0Q9_9BACT</name>
<dbReference type="Pfam" id="PF04055">
    <property type="entry name" value="Radical_SAM"/>
    <property type="match status" value="1"/>
</dbReference>
<dbReference type="HAMAP" id="MF_01225_B">
    <property type="entry name" value="MoaA_B"/>
    <property type="match status" value="1"/>
</dbReference>
<feature type="binding site" evidence="12">
    <location>
        <position position="95"/>
    </location>
    <ligand>
        <name>GTP</name>
        <dbReference type="ChEBI" id="CHEBI:37565"/>
    </ligand>
</feature>
<dbReference type="GO" id="GO:0006777">
    <property type="term" value="P:Mo-molybdopterin cofactor biosynthetic process"/>
    <property type="evidence" value="ECO:0007669"/>
    <property type="project" value="UniProtKB-UniRule"/>
</dbReference>
<dbReference type="GO" id="GO:0005525">
    <property type="term" value="F:GTP binding"/>
    <property type="evidence" value="ECO:0007669"/>
    <property type="project" value="UniProtKB-UniRule"/>
</dbReference>
<dbReference type="InterPro" id="IPR058240">
    <property type="entry name" value="rSAM_sf"/>
</dbReference>
<dbReference type="GO" id="GO:0046872">
    <property type="term" value="F:metal ion binding"/>
    <property type="evidence" value="ECO:0007669"/>
    <property type="project" value="UniProtKB-KW"/>
</dbReference>